<dbReference type="GO" id="GO:0000122">
    <property type="term" value="P:negative regulation of transcription by RNA polymerase II"/>
    <property type="evidence" value="ECO:0007669"/>
    <property type="project" value="TreeGrafter"/>
</dbReference>
<dbReference type="GO" id="GO:0001228">
    <property type="term" value="F:DNA-binding transcription activator activity, RNA polymerase II-specific"/>
    <property type="evidence" value="ECO:0007669"/>
    <property type="project" value="TreeGrafter"/>
</dbReference>
<feature type="region of interest" description="Disordered" evidence="6">
    <location>
        <begin position="117"/>
        <end position="139"/>
    </location>
</feature>
<sequence length="506" mass="55798">MSRLDEPALLKLEDVPNFSRKGVESSGSPASTFSGLSSPALFSMTNSQFSSANHPFYNSSDQQQEDLMMINYAMAGRGDNAAHTFHDFHPQQQYVPTGQPTSMAPLVHLQMEEEQCDSGSNAGKMSRTPYTDATNCKKSSSHIKRPMNAFMVWSKKQRLEICNKHPDLHNAEISKDLGRRWKELSDEEKAPSIKEAERLRLLHLQEYPEYKYKPRKKQKKPAAGSTANTPSDMMCDQQLNEGVRSRQQQGMQQGLHQVHQPPHVRAKAQKRSMQRMVPSPSTTPSASTPSLNFQLNVDASSTGNNPLEESTSSSSCSSLPEVANFHQKCAIKQEGVIEQAYSGCMALIIHQLWHLKHRFWCARRIPTQYHSHLSGYLQQGYATQQQAVSNPRPITSSTLNRSPTTAAAANAAICGNSSMEQDEIRSMSSGSSSGYASTSHSELEAAASLAAASALYNSYGHFPAGYSGHPFHAPANNIITNPIPSASPGFHNHGRSSVFHILKVIW</sequence>
<dbReference type="Proteomes" id="UP000887574">
    <property type="component" value="Unplaced"/>
</dbReference>
<name>A0A915DKT8_9BILA</name>
<evidence type="ECO:0000313" key="9">
    <source>
        <dbReference type="WBParaSite" id="jg20587"/>
    </source>
</evidence>
<keyword evidence="8" id="KW-1185">Reference proteome</keyword>
<reference evidence="9" key="1">
    <citation type="submission" date="2022-11" db="UniProtKB">
        <authorList>
            <consortium name="WormBaseParasite"/>
        </authorList>
    </citation>
    <scope>IDENTIFICATION</scope>
</reference>
<dbReference type="WBParaSite" id="jg20587">
    <property type="protein sequence ID" value="jg20587"/>
    <property type="gene ID" value="jg20587"/>
</dbReference>
<dbReference type="FunFam" id="1.10.30.10:FF:000003">
    <property type="entry name" value="Putative transcription factor SOX-6"/>
    <property type="match status" value="1"/>
</dbReference>
<evidence type="ECO:0000313" key="8">
    <source>
        <dbReference type="Proteomes" id="UP000887574"/>
    </source>
</evidence>
<feature type="region of interest" description="Disordered" evidence="6">
    <location>
        <begin position="210"/>
        <end position="317"/>
    </location>
</feature>
<feature type="compositionally biased region" description="Basic residues" evidence="6">
    <location>
        <begin position="262"/>
        <end position="273"/>
    </location>
</feature>
<keyword evidence="2 5" id="KW-0238">DNA-binding</keyword>
<keyword evidence="1" id="KW-0805">Transcription regulation</keyword>
<dbReference type="GO" id="GO:0000978">
    <property type="term" value="F:RNA polymerase II cis-regulatory region sequence-specific DNA binding"/>
    <property type="evidence" value="ECO:0007669"/>
    <property type="project" value="TreeGrafter"/>
</dbReference>
<organism evidence="8 9">
    <name type="scientific">Ditylenchus dipsaci</name>
    <dbReference type="NCBI Taxonomy" id="166011"/>
    <lineage>
        <taxon>Eukaryota</taxon>
        <taxon>Metazoa</taxon>
        <taxon>Ecdysozoa</taxon>
        <taxon>Nematoda</taxon>
        <taxon>Chromadorea</taxon>
        <taxon>Rhabditida</taxon>
        <taxon>Tylenchina</taxon>
        <taxon>Tylenchomorpha</taxon>
        <taxon>Sphaerularioidea</taxon>
        <taxon>Anguinidae</taxon>
        <taxon>Anguininae</taxon>
        <taxon>Ditylenchus</taxon>
    </lineage>
</organism>
<feature type="compositionally biased region" description="Low complexity" evidence="6">
    <location>
        <begin position="247"/>
        <end position="260"/>
    </location>
</feature>
<keyword evidence="4 5" id="KW-0539">Nucleus</keyword>
<dbReference type="GO" id="GO:0030182">
    <property type="term" value="P:neuron differentiation"/>
    <property type="evidence" value="ECO:0007669"/>
    <property type="project" value="TreeGrafter"/>
</dbReference>
<keyword evidence="3" id="KW-0804">Transcription</keyword>
<evidence type="ECO:0000259" key="7">
    <source>
        <dbReference type="PROSITE" id="PS50118"/>
    </source>
</evidence>
<proteinExistence type="predicted"/>
<evidence type="ECO:0000256" key="3">
    <source>
        <dbReference type="ARBA" id="ARBA00023163"/>
    </source>
</evidence>
<evidence type="ECO:0000256" key="2">
    <source>
        <dbReference type="ARBA" id="ARBA00023125"/>
    </source>
</evidence>
<dbReference type="GO" id="GO:0007420">
    <property type="term" value="P:brain development"/>
    <property type="evidence" value="ECO:0007669"/>
    <property type="project" value="TreeGrafter"/>
</dbReference>
<protein>
    <submittedName>
        <fullName evidence="9">HMG box domain-containing protein</fullName>
    </submittedName>
</protein>
<dbReference type="SUPFAM" id="SSF47095">
    <property type="entry name" value="HMG-box"/>
    <property type="match status" value="1"/>
</dbReference>
<dbReference type="PANTHER" id="PTHR10270">
    <property type="entry name" value="SOX TRANSCRIPTION FACTOR"/>
    <property type="match status" value="1"/>
</dbReference>
<dbReference type="InterPro" id="IPR050140">
    <property type="entry name" value="SRY-related_HMG-box_TF-like"/>
</dbReference>
<dbReference type="InterPro" id="IPR036910">
    <property type="entry name" value="HMG_box_dom_sf"/>
</dbReference>
<dbReference type="AlphaFoldDB" id="A0A915DKT8"/>
<evidence type="ECO:0000256" key="4">
    <source>
        <dbReference type="ARBA" id="ARBA00023242"/>
    </source>
</evidence>
<evidence type="ECO:0000256" key="1">
    <source>
        <dbReference type="ARBA" id="ARBA00023015"/>
    </source>
</evidence>
<feature type="compositionally biased region" description="Polar residues" evidence="6">
    <location>
        <begin position="291"/>
        <end position="309"/>
    </location>
</feature>
<feature type="compositionally biased region" description="Polar residues" evidence="6">
    <location>
        <begin position="117"/>
        <end position="138"/>
    </location>
</feature>
<dbReference type="PROSITE" id="PS50118">
    <property type="entry name" value="HMG_BOX_2"/>
    <property type="match status" value="1"/>
</dbReference>
<evidence type="ECO:0000256" key="6">
    <source>
        <dbReference type="SAM" id="MobiDB-lite"/>
    </source>
</evidence>
<evidence type="ECO:0000256" key="5">
    <source>
        <dbReference type="PROSITE-ProRule" id="PRU00267"/>
    </source>
</evidence>
<dbReference type="Gene3D" id="1.10.30.10">
    <property type="entry name" value="High mobility group box domain"/>
    <property type="match status" value="1"/>
</dbReference>
<accession>A0A915DKT8</accession>
<dbReference type="SMART" id="SM00398">
    <property type="entry name" value="HMG"/>
    <property type="match status" value="1"/>
</dbReference>
<dbReference type="InterPro" id="IPR009071">
    <property type="entry name" value="HMG_box_dom"/>
</dbReference>
<feature type="compositionally biased region" description="Low complexity" evidence="6">
    <location>
        <begin position="278"/>
        <end position="290"/>
    </location>
</feature>
<dbReference type="Pfam" id="PF00505">
    <property type="entry name" value="HMG_box"/>
    <property type="match status" value="1"/>
</dbReference>
<dbReference type="PANTHER" id="PTHR10270:SF323">
    <property type="entry name" value="TRANSCRIPTION FACTOR SOX-14-RELATED"/>
    <property type="match status" value="1"/>
</dbReference>
<feature type="domain" description="HMG box" evidence="7">
    <location>
        <begin position="143"/>
        <end position="211"/>
    </location>
</feature>
<dbReference type="GO" id="GO:0005634">
    <property type="term" value="C:nucleus"/>
    <property type="evidence" value="ECO:0007669"/>
    <property type="project" value="UniProtKB-UniRule"/>
</dbReference>
<feature type="DNA-binding region" description="HMG box" evidence="5">
    <location>
        <begin position="143"/>
        <end position="211"/>
    </location>
</feature>